<gene>
    <name evidence="1" type="ORF">CMESO_458</name>
</gene>
<organism evidence="1 2">
    <name type="scientific">Chroomonas mesostigmatica CCMP1168</name>
    <dbReference type="NCBI Taxonomy" id="1195612"/>
    <lineage>
        <taxon>Eukaryota</taxon>
        <taxon>Cryptophyceae</taxon>
        <taxon>Pyrenomonadales</taxon>
        <taxon>Chroomonadaceae</taxon>
        <taxon>Chroomonas</taxon>
    </lineage>
</organism>
<sequence length="100" mass="12060">MEKNELYFHLEKFLIEIISELNAKVSQKFIKKITDYCSVCLDIFSLETSNFCEKKCRNILNEKNFFFVLKKLGCELYISEINEEKNRCFFENLKFNETFV</sequence>
<dbReference type="AlphaFoldDB" id="J7G2B8"/>
<protein>
    <submittedName>
        <fullName evidence="1">Uncharacterized protein</fullName>
    </submittedName>
</protein>
<proteinExistence type="predicted"/>
<name>J7G2B8_9CRYP</name>
<dbReference type="Proteomes" id="UP000243348">
    <property type="component" value="Nucleomorph 3"/>
</dbReference>
<evidence type="ECO:0000313" key="1">
    <source>
        <dbReference type="EMBL" id="AFP65607.1"/>
    </source>
</evidence>
<keyword evidence="1" id="KW-0542">Nucleomorph</keyword>
<reference evidence="1 2" key="1">
    <citation type="journal article" date="2012" name="Genome Biol. Evol.">
        <title>Nucleomorph genome sequence of the cryptophyte alga Chroomonas mesostigmatica CCMP1168 reveals lineage-specific gene loss and genome complexity.</title>
        <authorList>
            <person name="Moore C.E."/>
            <person name="Curtis B."/>
            <person name="Mills T."/>
            <person name="Tanifuji G."/>
            <person name="Archibald J.M."/>
        </authorList>
    </citation>
    <scope>NUCLEOTIDE SEQUENCE [LARGE SCALE GENOMIC DNA]</scope>
    <source>
        <strain evidence="1 2">CCMP1168</strain>
    </source>
</reference>
<geneLocation type="nucleomorph" evidence="1"/>
<accession>J7G2B8</accession>
<evidence type="ECO:0000313" key="2">
    <source>
        <dbReference type="Proteomes" id="UP000243348"/>
    </source>
</evidence>
<dbReference type="EMBL" id="CP003682">
    <property type="protein sequence ID" value="AFP65607.1"/>
    <property type="molecule type" value="Genomic_DNA"/>
</dbReference>